<proteinExistence type="evidence at transcript level"/>
<dbReference type="VEuPathDB" id="HostDB:ENSG00000274209"/>
<keyword evidence="5 9" id="KW-0732">Signal</keyword>
<name>A0A2U7XUX1_HUMAN</name>
<dbReference type="OrthoDB" id="9634661at2759"/>
<dbReference type="InterPro" id="IPR036465">
    <property type="entry name" value="vWFA_dom_sf"/>
</dbReference>
<dbReference type="PROSITE" id="PS50234">
    <property type="entry name" value="VWFA"/>
    <property type="match status" value="1"/>
</dbReference>
<dbReference type="SUPFAM" id="SSF53300">
    <property type="entry name" value="vWA-like"/>
    <property type="match status" value="1"/>
</dbReference>
<evidence type="ECO:0000256" key="9">
    <source>
        <dbReference type="SAM" id="SignalP"/>
    </source>
</evidence>
<dbReference type="GO" id="GO:0038023">
    <property type="term" value="F:signaling receptor activity"/>
    <property type="evidence" value="ECO:0007669"/>
    <property type="project" value="InterPro"/>
</dbReference>
<organism evidence="11">
    <name type="scientific">Homo sapiens</name>
    <name type="common">Human</name>
    <dbReference type="NCBI Taxonomy" id="9606"/>
    <lineage>
        <taxon>Eukaryota</taxon>
        <taxon>Metazoa</taxon>
        <taxon>Chordata</taxon>
        <taxon>Craniata</taxon>
        <taxon>Vertebrata</taxon>
        <taxon>Euteleostomi</taxon>
        <taxon>Mammalia</taxon>
        <taxon>Eutheria</taxon>
        <taxon>Euarchontoglires</taxon>
        <taxon>Primates</taxon>
        <taxon>Haplorrhini</taxon>
        <taxon>Catarrhini</taxon>
        <taxon>Hominidae</taxon>
        <taxon>Homo</taxon>
    </lineage>
</organism>
<dbReference type="PANTHER" id="PTHR16059:SF16">
    <property type="entry name" value="ANTHRAX TOXIN RECEPTOR-LIKE"/>
    <property type="match status" value="1"/>
</dbReference>
<dbReference type="GO" id="GO:0016020">
    <property type="term" value="C:membrane"/>
    <property type="evidence" value="ECO:0007669"/>
    <property type="project" value="UniProtKB-SubCell"/>
</dbReference>
<sequence precursor="true">MGSHESLGPYFLVFLLLLLLPPPLFRAGSLRYHGPDWRIFHRLALGSRRAHHHHGPGWRQHWRQGQAGHRCQGSFDLYFILDKSGSVNNNWIDLYMWVEETVARFQSPNIRMCFITYSTDGQTVLPLTSDKNRIKNGLDQLQKIVPDGHTFMQAGFRKAIQQIESFNSGNKVPSMIIAMTDGELVAHAFQDTLREAQKARKLGANVYTLGVADYNLDQITAIADSPGHVFAVENGFKALRSTIDALTSKVCLDVTSVEPSSECVGEPYHVVIHGNGFQNLKKRDEVICRFIFNESTIIDEKPTSIDNNSMNCPGPKLEKPGEEYSIEVSLNKGKTFFKSNVSITSTTCGIFRNWLYFVPLLLLVPLLLCCVWRLCRKQTVKEPPPVQKPEKEPEQEKPPSPPPPPPPPPPPLPPPPPAPVNTCPTVIICCCGCQGVGGMRRIEGNLDTFCDLSHASCHQVPWMCCQSRDQGRYLSLALAQSQYAQAPCCPRICFPHSQECLSLPQAPCSPRMCLRHSRECLALKQARCSPNICLRHSQHSRECLARKQAPCSPRICLRHSPEYFSQAQTLCNPKSCLQPSRECLPLTCSSRCRLPPARCLRPPSRMLPLLSPLLRHTAEPPLSLPPSEPNF</sequence>
<dbReference type="SMART" id="SM00327">
    <property type="entry name" value="VWA"/>
    <property type="match status" value="1"/>
</dbReference>
<feature type="compositionally biased region" description="Basic and acidic residues" evidence="8">
    <location>
        <begin position="388"/>
        <end position="397"/>
    </location>
</feature>
<feature type="region of interest" description="Disordered" evidence="8">
    <location>
        <begin position="382"/>
        <end position="413"/>
    </location>
</feature>
<gene>
    <name evidence="11" type="primary">ANTXRL</name>
</gene>
<dbReference type="KEGG" id="hsa:195977"/>
<keyword evidence="6" id="KW-1133">Transmembrane helix</keyword>
<evidence type="ECO:0000256" key="7">
    <source>
        <dbReference type="ARBA" id="ARBA00023136"/>
    </source>
</evidence>
<dbReference type="GeneID" id="195977"/>
<keyword evidence="11" id="KW-0675">Receptor</keyword>
<evidence type="ECO:0000256" key="8">
    <source>
        <dbReference type="SAM" id="MobiDB-lite"/>
    </source>
</evidence>
<dbReference type="OMA" id="LLLCCTW"/>
<evidence type="ECO:0000256" key="2">
    <source>
        <dbReference type="ARBA" id="ARBA00008095"/>
    </source>
</evidence>
<evidence type="ECO:0000256" key="6">
    <source>
        <dbReference type="ARBA" id="ARBA00022989"/>
    </source>
</evidence>
<evidence type="ECO:0000256" key="1">
    <source>
        <dbReference type="ARBA" id="ARBA00004479"/>
    </source>
</evidence>
<evidence type="ECO:0000313" key="11">
    <source>
        <dbReference type="EMBL" id="AVV48317.1"/>
    </source>
</evidence>
<comment type="subcellular location">
    <subcellularLocation>
        <location evidence="1">Membrane</location>
        <topology evidence="1">Single-pass type I membrane protein</topology>
    </subcellularLocation>
</comment>
<protein>
    <submittedName>
        <fullName evidence="11">Anthrax toxin receptor-like</fullName>
    </submittedName>
</protein>
<evidence type="ECO:0000256" key="3">
    <source>
        <dbReference type="ARBA" id="ARBA00022692"/>
    </source>
</evidence>
<keyword evidence="4" id="KW-0479">Metal-binding</keyword>
<keyword evidence="7" id="KW-0472">Membrane</keyword>
<dbReference type="AlphaFoldDB" id="A0A2U7XUX1"/>
<reference evidence="11" key="1">
    <citation type="journal article" date="2018" name="J. Clin. Invest.">
        <title>Tumor stroma-targeted antibody-drug conjugate triggers localized anticancer drug release.</title>
        <authorList>
            <person name="Szot C."/>
            <person name="Saha S."/>
            <person name="Zhang X.M."/>
            <person name="Zhu Z."/>
            <person name="Hilton M.B."/>
            <person name="Morris K."/>
            <person name="Seaman S."/>
            <person name="Dunleavey J.M."/>
            <person name="Hsu K.S."/>
            <person name="Yu G.J."/>
            <person name="Morris H."/>
            <person name="Swing D.A."/>
            <person name="Haines D.C."/>
            <person name="Wang Y."/>
            <person name="Hwang J."/>
            <person name="Feng Y."/>
            <person name="Welsch D."/>
            <person name="DeCrescenzo G."/>
            <person name="Chaudhary A."/>
            <person name="Zudaire E."/>
            <person name="Dimitrov D.S."/>
            <person name="St Croix B."/>
        </authorList>
    </citation>
    <scope>NUCLEOTIDE SEQUENCE</scope>
    <source>
        <tissue evidence="11">Testis</tissue>
    </source>
</reference>
<feature type="domain" description="VWFA" evidence="10">
    <location>
        <begin position="76"/>
        <end position="246"/>
    </location>
</feature>
<accession>A0A2U7XUX1</accession>
<dbReference type="CTD" id="195977"/>
<dbReference type="Gene3D" id="3.40.50.410">
    <property type="entry name" value="von Willebrand factor, type A domain"/>
    <property type="match status" value="1"/>
</dbReference>
<evidence type="ECO:0000259" key="10">
    <source>
        <dbReference type="PROSITE" id="PS50234"/>
    </source>
</evidence>
<dbReference type="FunFam" id="3.40.50.410:FF:000024">
    <property type="entry name" value="Anthrax toxin receptor"/>
    <property type="match status" value="1"/>
</dbReference>
<dbReference type="RefSeq" id="NP_001265617.1">
    <property type="nucleotide sequence ID" value="NM_001278688.3"/>
</dbReference>
<dbReference type="SMR" id="A0A2U7XUX1"/>
<dbReference type="InterPro" id="IPR002035">
    <property type="entry name" value="VWF_A"/>
</dbReference>
<dbReference type="Pfam" id="PF05587">
    <property type="entry name" value="Anth_Ig"/>
    <property type="match status" value="1"/>
</dbReference>
<evidence type="ECO:0000256" key="4">
    <source>
        <dbReference type="ARBA" id="ARBA00022723"/>
    </source>
</evidence>
<dbReference type="GO" id="GO:0046872">
    <property type="term" value="F:metal ion binding"/>
    <property type="evidence" value="ECO:0007669"/>
    <property type="project" value="UniProtKB-KW"/>
</dbReference>
<dbReference type="DNASU" id="195977"/>
<dbReference type="ExpressionAtlas" id="A0A2U7XUX1">
    <property type="expression patterns" value="baseline and differential"/>
</dbReference>
<feature type="compositionally biased region" description="Pro residues" evidence="8">
    <location>
        <begin position="398"/>
        <end position="413"/>
    </location>
</feature>
<dbReference type="PANTHER" id="PTHR16059">
    <property type="entry name" value="ANTHRAX TOXIN RECEPTOR"/>
    <property type="match status" value="1"/>
</dbReference>
<feature type="chain" id="PRO_5016171740" evidence="9">
    <location>
        <begin position="28"/>
        <end position="631"/>
    </location>
</feature>
<feature type="signal peptide" evidence="9">
    <location>
        <begin position="1"/>
        <end position="27"/>
    </location>
</feature>
<dbReference type="EMBL" id="KY947541">
    <property type="protein sequence ID" value="AVV48317.1"/>
    <property type="molecule type" value="mRNA"/>
</dbReference>
<dbReference type="Antibodypedia" id="75200">
    <property type="antibodies" value="2 antibodies from 2 providers"/>
</dbReference>
<dbReference type="InterPro" id="IPR008400">
    <property type="entry name" value="Anthrax_toxin_rcpt_extracel"/>
</dbReference>
<comment type="similarity">
    <text evidence="2">Belongs to the ATR family.</text>
</comment>
<dbReference type="Pfam" id="PF00092">
    <property type="entry name" value="VWA"/>
    <property type="match status" value="1"/>
</dbReference>
<keyword evidence="3" id="KW-0812">Transmembrane</keyword>
<evidence type="ECO:0000256" key="5">
    <source>
        <dbReference type="ARBA" id="ARBA00022729"/>
    </source>
</evidence>